<proteinExistence type="predicted"/>
<dbReference type="Proteomes" id="UP001235303">
    <property type="component" value="Unassembled WGS sequence"/>
</dbReference>
<name>A0ABT7AQ25_9CYAN</name>
<comment type="caution">
    <text evidence="1">The sequence shown here is derived from an EMBL/GenBank/DDBJ whole genome shotgun (WGS) entry which is preliminary data.</text>
</comment>
<accession>A0ABT7AQ25</accession>
<evidence type="ECO:0000313" key="1">
    <source>
        <dbReference type="EMBL" id="MDJ1169002.1"/>
    </source>
</evidence>
<evidence type="ECO:0000313" key="2">
    <source>
        <dbReference type="Proteomes" id="UP001235303"/>
    </source>
</evidence>
<organism evidence="1 2">
    <name type="scientific">Roseofilum acuticapitatum BLCC-M154</name>
    <dbReference type="NCBI Taxonomy" id="3022444"/>
    <lineage>
        <taxon>Bacteria</taxon>
        <taxon>Bacillati</taxon>
        <taxon>Cyanobacteriota</taxon>
        <taxon>Cyanophyceae</taxon>
        <taxon>Desertifilales</taxon>
        <taxon>Desertifilaceae</taxon>
        <taxon>Roseofilum</taxon>
        <taxon>Roseofilum acuticapitatum</taxon>
    </lineage>
</organism>
<dbReference type="RefSeq" id="WP_283752766.1">
    <property type="nucleotide sequence ID" value="NZ_JAQOSP010000041.1"/>
</dbReference>
<protein>
    <submittedName>
        <fullName evidence="1">Uncharacterized protein</fullName>
    </submittedName>
</protein>
<gene>
    <name evidence="1" type="ORF">PMG71_06150</name>
</gene>
<keyword evidence="2" id="KW-1185">Reference proteome</keyword>
<dbReference type="EMBL" id="JAQOSP010000041">
    <property type="protein sequence ID" value="MDJ1169002.1"/>
    <property type="molecule type" value="Genomic_DNA"/>
</dbReference>
<sequence>MLSPTEKLSDRISDIFGSVGATGVMSFADYHTLQLVSSYSHLESHERKSINRLLRAVQRGKVHLIPSSLAG</sequence>
<reference evidence="1 2" key="1">
    <citation type="submission" date="2023-01" db="EMBL/GenBank/DDBJ databases">
        <title>Novel diversity within Roseofilum (Cyanobacteria; Desertifilaceae) from marine benthic mats with descriptions of four novel species.</title>
        <authorList>
            <person name="Wang Y."/>
            <person name="Berthold D.E."/>
            <person name="Hu J."/>
            <person name="Lefler F.W."/>
            <person name="Laughinghouse H.D. IV."/>
        </authorList>
    </citation>
    <scope>NUCLEOTIDE SEQUENCE [LARGE SCALE GENOMIC DNA]</scope>
    <source>
        <strain evidence="1 2">BLCC-M154</strain>
    </source>
</reference>